<feature type="domain" description="Secretion system C-terminal sorting" evidence="2">
    <location>
        <begin position="549"/>
        <end position="617"/>
    </location>
</feature>
<accession>A0A1I1HYA0</accession>
<evidence type="ECO:0000256" key="1">
    <source>
        <dbReference type="SAM" id="SignalP"/>
    </source>
</evidence>
<name>A0A1I1HYA0_9BACT</name>
<evidence type="ECO:0000313" key="4">
    <source>
        <dbReference type="Proteomes" id="UP000199514"/>
    </source>
</evidence>
<reference evidence="3 4" key="1">
    <citation type="submission" date="2016-10" db="EMBL/GenBank/DDBJ databases">
        <authorList>
            <person name="de Groot N.N."/>
        </authorList>
    </citation>
    <scope>NUCLEOTIDE SEQUENCE [LARGE SCALE GENOMIC DNA]</scope>
    <source>
        <strain evidence="3 4">DSM 6793</strain>
    </source>
</reference>
<proteinExistence type="predicted"/>
<feature type="chain" id="PRO_5011589011" evidence="1">
    <location>
        <begin position="23"/>
        <end position="618"/>
    </location>
</feature>
<dbReference type="Pfam" id="PF18962">
    <property type="entry name" value="Por_Secre_tail"/>
    <property type="match status" value="1"/>
</dbReference>
<dbReference type="Proteomes" id="UP000199514">
    <property type="component" value="Unassembled WGS sequence"/>
</dbReference>
<dbReference type="OrthoDB" id="1488710at2"/>
<feature type="signal peptide" evidence="1">
    <location>
        <begin position="1"/>
        <end position="22"/>
    </location>
</feature>
<dbReference type="STRING" id="927664.SAMN05421780_104138"/>
<organism evidence="3 4">
    <name type="scientific">Flexibacter flexilis DSM 6793</name>
    <dbReference type="NCBI Taxonomy" id="927664"/>
    <lineage>
        <taxon>Bacteria</taxon>
        <taxon>Pseudomonadati</taxon>
        <taxon>Bacteroidota</taxon>
        <taxon>Cytophagia</taxon>
        <taxon>Cytophagales</taxon>
        <taxon>Flexibacteraceae</taxon>
        <taxon>Flexibacter</taxon>
    </lineage>
</organism>
<dbReference type="RefSeq" id="WP_091510770.1">
    <property type="nucleotide sequence ID" value="NZ_FOLE01000004.1"/>
</dbReference>
<evidence type="ECO:0000259" key="2">
    <source>
        <dbReference type="Pfam" id="PF18962"/>
    </source>
</evidence>
<keyword evidence="1" id="KW-0732">Signal</keyword>
<keyword evidence="4" id="KW-1185">Reference proteome</keyword>
<sequence>MKKTLFALGTILLCGASVSAQSVSVKPVNSTTYPLIDSIINKLAGSGVVISNVKTNLGSGSTSVTSNALGSFKANDGIVGKSGASIKNGVLLTTGLVSGASGTSTVNSSTSNGLSSNGNNNGLNGNTLLTGILPTSTTLNDVCVVQFDFIPVSDSISFNYVFASEEYNAFVGTDFNDVFGLFIKGPGIVTQAGLPANTRNIAVLPSTSTNSNIVSINNVNAGNGMNASASNSSYYINNDNTEGTYISSPVDNSRSNNLRYDGLTKKLTAKAAVFPCQTYTLTFAIADVQDGIFDSGVFIENGSLSSFGNIIVPMMPTISKQTINCNQTVLSVAAADTAYSNFVWSNGQTGTSITVSGAGTYSVVRNYQRCPNIPAIVLPPASVQVGIPSTPPAPAISQDALPCYVGLFVIPDSTQADYMWYYNGNIVPNVHTNWLDSAEAGTYTVQYISTSGCTSEVSAPLAVQVGNPNATLTVTGTTLSVPAAANTTYQWYKDGELIQGATQASYTALTTGVYSVQITSLGCMISTQGTLIEMVGGIKGKDIGHLVKVYPSPATDGKVNVEVDNLHDAQLTITNELGQSIKQMIINQQHTTFALKQGVYFLKIQSREGVSIQKLVVE</sequence>
<dbReference type="EMBL" id="FOLE01000004">
    <property type="protein sequence ID" value="SFC28924.1"/>
    <property type="molecule type" value="Genomic_DNA"/>
</dbReference>
<dbReference type="NCBIfam" id="NF038133">
    <property type="entry name" value="choice_anch_L"/>
    <property type="match status" value="1"/>
</dbReference>
<evidence type="ECO:0000313" key="3">
    <source>
        <dbReference type="EMBL" id="SFC28924.1"/>
    </source>
</evidence>
<dbReference type="InterPro" id="IPR026444">
    <property type="entry name" value="Secre_tail"/>
</dbReference>
<dbReference type="AlphaFoldDB" id="A0A1I1HYA0"/>
<dbReference type="InterPro" id="IPR049804">
    <property type="entry name" value="Choice_anch_L"/>
</dbReference>
<dbReference type="Gene3D" id="2.60.40.2700">
    <property type="match status" value="1"/>
</dbReference>
<protein>
    <submittedName>
        <fullName evidence="3">Por secretion system C-terminal sorting domain-containing protein</fullName>
    </submittedName>
</protein>
<gene>
    <name evidence="3" type="ORF">SAMN05421780_104138</name>
</gene>
<dbReference type="NCBIfam" id="TIGR04183">
    <property type="entry name" value="Por_Secre_tail"/>
    <property type="match status" value="1"/>
</dbReference>